<comment type="caution">
    <text evidence="1">The sequence shown here is derived from an EMBL/GenBank/DDBJ whole genome shotgun (WGS) entry which is preliminary data.</text>
</comment>
<dbReference type="OrthoDB" id="2913700at2"/>
<dbReference type="EMBL" id="QNQT01000011">
    <property type="protein sequence ID" value="RDU35355.1"/>
    <property type="molecule type" value="Genomic_DNA"/>
</dbReference>
<keyword evidence="2" id="KW-1185">Reference proteome</keyword>
<dbReference type="Proteomes" id="UP000257144">
    <property type="component" value="Unassembled WGS sequence"/>
</dbReference>
<name>A0A3D8GLK8_9BACI</name>
<sequence length="64" mass="7662">MFKQVELSDYHLWMCQQIREKLAERNQISPLEIFDYTERDLVTIALSELVYQLNLTDTSALRLK</sequence>
<protein>
    <submittedName>
        <fullName evidence="1">Uncharacterized protein</fullName>
    </submittedName>
</protein>
<reference evidence="1 2" key="1">
    <citation type="submission" date="2018-07" db="EMBL/GenBank/DDBJ databases">
        <title>Bacillus sp. YLB-04 draft genome sequence.</title>
        <authorList>
            <person name="Yu L."/>
            <person name="Tang X."/>
        </authorList>
    </citation>
    <scope>NUCLEOTIDE SEQUENCE [LARGE SCALE GENOMIC DNA]</scope>
    <source>
        <strain evidence="1 2">YLB-04</strain>
    </source>
</reference>
<evidence type="ECO:0000313" key="1">
    <source>
        <dbReference type="EMBL" id="RDU35355.1"/>
    </source>
</evidence>
<organism evidence="1 2">
    <name type="scientific">Neobacillus piezotolerans</name>
    <dbReference type="NCBI Taxonomy" id="2259171"/>
    <lineage>
        <taxon>Bacteria</taxon>
        <taxon>Bacillati</taxon>
        <taxon>Bacillota</taxon>
        <taxon>Bacilli</taxon>
        <taxon>Bacillales</taxon>
        <taxon>Bacillaceae</taxon>
        <taxon>Neobacillus</taxon>
    </lineage>
</organism>
<proteinExistence type="predicted"/>
<dbReference type="RefSeq" id="WP_115453593.1">
    <property type="nucleotide sequence ID" value="NZ_QNQT01000011.1"/>
</dbReference>
<accession>A0A3D8GLK8</accession>
<dbReference type="AlphaFoldDB" id="A0A3D8GLK8"/>
<gene>
    <name evidence="1" type="ORF">DRW41_18915</name>
</gene>
<evidence type="ECO:0000313" key="2">
    <source>
        <dbReference type="Proteomes" id="UP000257144"/>
    </source>
</evidence>